<evidence type="ECO:0000256" key="4">
    <source>
        <dbReference type="ARBA" id="ARBA00023136"/>
    </source>
</evidence>
<dbReference type="Pfam" id="PF00902">
    <property type="entry name" value="TatC"/>
    <property type="match status" value="1"/>
</dbReference>
<keyword evidence="5" id="KW-0813">Transport</keyword>
<evidence type="ECO:0000256" key="6">
    <source>
        <dbReference type="SAM" id="MobiDB-lite"/>
    </source>
</evidence>
<evidence type="ECO:0000313" key="7">
    <source>
        <dbReference type="EMBL" id="HHH13343.1"/>
    </source>
</evidence>
<feature type="transmembrane region" description="Helical" evidence="5">
    <location>
        <begin position="23"/>
        <end position="48"/>
    </location>
</feature>
<evidence type="ECO:0000256" key="1">
    <source>
        <dbReference type="ARBA" id="ARBA00004141"/>
    </source>
</evidence>
<keyword evidence="5" id="KW-0653">Protein transport</keyword>
<feature type="compositionally biased region" description="Low complexity" evidence="6">
    <location>
        <begin position="249"/>
        <end position="268"/>
    </location>
</feature>
<dbReference type="GO" id="GO:0009977">
    <property type="term" value="F:proton motive force dependent protein transmembrane transporter activity"/>
    <property type="evidence" value="ECO:0007669"/>
    <property type="project" value="TreeGrafter"/>
</dbReference>
<proteinExistence type="inferred from homology"/>
<comment type="function">
    <text evidence="5">Part of the twin-arginine translocation (Tat) system that transports large folded proteins containing a characteristic twin-arginine motif in their signal peptide across membranes. Together with TatB, TatC is part of a receptor directly interacting with Tat signal peptides.</text>
</comment>
<sequence>MSADPADIEQPFMSHLLELRDRLLRSVLVVLVVFLALFPFGNDIYVFVAEPLMAVMPEGTSMIATKVASPFLTPFKLSLIAAIFLSMPFLLYQLWGFVAPGLYQHERRMALPLLASSVVLFYLGAAFAYFVVFPLVFRFFTSVTPEGVAVMTDISEYLDFVLTLFFAFGLAFEIPIATIILVWMGMTTPEQLAAKRPYVIVGAFVIGMLLTPPDVISQTLLALPMWLLFEGGVLFSRFFVREQEDGEEASAPVEEATAAAAAGESASAPEEEAFRPLSPEEMDEELDRIEAELDEEEASWHEEPEEEKPEAPLDPVDAKLVRVNELREAMDFAAARRLLYEVLVEGNEEQVRTAKNILEQLDE</sequence>
<dbReference type="AlphaFoldDB" id="A0A7C5N2Y2"/>
<feature type="region of interest" description="Disordered" evidence="6">
    <location>
        <begin position="246"/>
        <end position="316"/>
    </location>
</feature>
<feature type="transmembrane region" description="Helical" evidence="5">
    <location>
        <begin position="160"/>
        <end position="186"/>
    </location>
</feature>
<feature type="compositionally biased region" description="Acidic residues" evidence="6">
    <location>
        <begin position="280"/>
        <end position="308"/>
    </location>
</feature>
<dbReference type="GO" id="GO:0033281">
    <property type="term" value="C:TAT protein transport complex"/>
    <property type="evidence" value="ECO:0007669"/>
    <property type="project" value="UniProtKB-UniRule"/>
</dbReference>
<feature type="transmembrane region" description="Helical" evidence="5">
    <location>
        <begin position="198"/>
        <end position="216"/>
    </location>
</feature>
<keyword evidence="3 5" id="KW-1133">Transmembrane helix</keyword>
<dbReference type="Gene3D" id="1.20.58.2200">
    <property type="match status" value="1"/>
</dbReference>
<dbReference type="PROSITE" id="PS01218">
    <property type="entry name" value="TATC"/>
    <property type="match status" value="1"/>
</dbReference>
<evidence type="ECO:0000256" key="5">
    <source>
        <dbReference type="HAMAP-Rule" id="MF_00902"/>
    </source>
</evidence>
<comment type="subcellular location">
    <subcellularLocation>
        <location evidence="5">Cell membrane</location>
        <topology evidence="5">Multi-pass membrane protein</topology>
    </subcellularLocation>
    <subcellularLocation>
        <location evidence="1">Membrane</location>
        <topology evidence="1">Multi-pass membrane protein</topology>
    </subcellularLocation>
</comment>
<dbReference type="Proteomes" id="UP000886100">
    <property type="component" value="Unassembled WGS sequence"/>
</dbReference>
<name>A0A7C5N2Y2_9GAMM</name>
<dbReference type="InterPro" id="IPR019820">
    <property type="entry name" value="Sec-indep_translocase_CS"/>
</dbReference>
<comment type="subunit">
    <text evidence="5">The Tat system comprises two distinct complexes: a TatABC complex, containing multiple copies of TatA, TatB and TatC subunits, and a separate TatA complex, containing only TatA subunits. Substrates initially bind to the TatABC complex, which probably triggers association of the separate TatA complex to form the active translocon.</text>
</comment>
<keyword evidence="2 5" id="KW-0812">Transmembrane</keyword>
<evidence type="ECO:0000256" key="2">
    <source>
        <dbReference type="ARBA" id="ARBA00022692"/>
    </source>
</evidence>
<protein>
    <recommendedName>
        <fullName evidence="5">Sec-independent protein translocase protein TatC</fullName>
    </recommendedName>
</protein>
<dbReference type="InterPro" id="IPR038440">
    <property type="entry name" value="FimV_C_sf"/>
</dbReference>
<dbReference type="EMBL" id="DROM01000234">
    <property type="protein sequence ID" value="HHH13343.1"/>
    <property type="molecule type" value="Genomic_DNA"/>
</dbReference>
<comment type="caution">
    <text evidence="7">The sequence shown here is derived from an EMBL/GenBank/DDBJ whole genome shotgun (WGS) entry which is preliminary data.</text>
</comment>
<dbReference type="PRINTS" id="PR01840">
    <property type="entry name" value="TATCFAMILY"/>
</dbReference>
<dbReference type="NCBIfam" id="TIGR00945">
    <property type="entry name" value="tatC"/>
    <property type="match status" value="1"/>
</dbReference>
<keyword evidence="4 5" id="KW-0472">Membrane</keyword>
<accession>A0A7C5N2Y2</accession>
<feature type="transmembrane region" description="Helical" evidence="5">
    <location>
        <begin position="110"/>
        <end position="140"/>
    </location>
</feature>
<comment type="caution">
    <text evidence="5">Lacks conserved residue(s) required for the propagation of feature annotation.</text>
</comment>
<dbReference type="GO" id="GO:0065002">
    <property type="term" value="P:intracellular protein transmembrane transport"/>
    <property type="evidence" value="ECO:0007669"/>
    <property type="project" value="TreeGrafter"/>
</dbReference>
<evidence type="ECO:0000256" key="3">
    <source>
        <dbReference type="ARBA" id="ARBA00022989"/>
    </source>
</evidence>
<keyword evidence="5" id="KW-1003">Cell membrane</keyword>
<dbReference type="PANTHER" id="PTHR30371:SF0">
    <property type="entry name" value="SEC-INDEPENDENT PROTEIN TRANSLOCASE PROTEIN TATC, CHLOROPLASTIC-RELATED"/>
    <property type="match status" value="1"/>
</dbReference>
<comment type="similarity">
    <text evidence="5">Belongs to the TatC family.</text>
</comment>
<gene>
    <name evidence="5 7" type="primary">tatC</name>
    <name evidence="7" type="ORF">ENJ98_03830</name>
</gene>
<reference evidence="7" key="1">
    <citation type="journal article" date="2020" name="mSystems">
        <title>Genome- and Community-Level Interaction Insights into Carbon Utilization and Element Cycling Functions of Hydrothermarchaeota in Hydrothermal Sediment.</title>
        <authorList>
            <person name="Zhou Z."/>
            <person name="Liu Y."/>
            <person name="Xu W."/>
            <person name="Pan J."/>
            <person name="Luo Z.H."/>
            <person name="Li M."/>
        </authorList>
    </citation>
    <scope>NUCLEOTIDE SEQUENCE [LARGE SCALE GENOMIC DNA]</scope>
    <source>
        <strain evidence="7">HyVt-535</strain>
    </source>
</reference>
<organism evidence="7">
    <name type="scientific">Thiolapillus brandeum</name>
    <dbReference type="NCBI Taxonomy" id="1076588"/>
    <lineage>
        <taxon>Bacteria</taxon>
        <taxon>Pseudomonadati</taxon>
        <taxon>Pseudomonadota</taxon>
        <taxon>Gammaproteobacteria</taxon>
        <taxon>Chromatiales</taxon>
        <taxon>Sedimenticolaceae</taxon>
        <taxon>Thiolapillus</taxon>
    </lineage>
</organism>
<dbReference type="HAMAP" id="MF_00902">
    <property type="entry name" value="TatC"/>
    <property type="match status" value="1"/>
</dbReference>
<dbReference type="GO" id="GO:0043953">
    <property type="term" value="P:protein transport by the Tat complex"/>
    <property type="evidence" value="ECO:0007669"/>
    <property type="project" value="UniProtKB-UniRule"/>
</dbReference>
<feature type="transmembrane region" description="Helical" evidence="5">
    <location>
        <begin position="77"/>
        <end position="98"/>
    </location>
</feature>
<keyword evidence="5" id="KW-0811">Translocation</keyword>
<dbReference type="PANTHER" id="PTHR30371">
    <property type="entry name" value="SEC-INDEPENDENT PROTEIN TRANSLOCASE PROTEIN TATC"/>
    <property type="match status" value="1"/>
</dbReference>
<dbReference type="InterPro" id="IPR002033">
    <property type="entry name" value="TatC"/>
</dbReference>